<protein>
    <submittedName>
        <fullName evidence="1">Uncharacterized protein</fullName>
    </submittedName>
</protein>
<sequence length="62" mass="7161">MSRIVQEQLQLLCRQVPRRPRCLIRADNTHTVRLRVAMLICLPLKSTIASTKSVKLIPKLPR</sequence>
<evidence type="ECO:0000313" key="2">
    <source>
        <dbReference type="Proteomes" id="UP001054889"/>
    </source>
</evidence>
<reference evidence="1" key="1">
    <citation type="journal article" date="2018" name="DNA Res.">
        <title>Multiple hybrid de novo genome assembly of finger millet, an orphan allotetraploid crop.</title>
        <authorList>
            <person name="Hatakeyama M."/>
            <person name="Aluri S."/>
            <person name="Balachadran M.T."/>
            <person name="Sivarajan S.R."/>
            <person name="Patrignani A."/>
            <person name="Gruter S."/>
            <person name="Poveda L."/>
            <person name="Shimizu-Inatsugi R."/>
            <person name="Baeten J."/>
            <person name="Francoijs K.J."/>
            <person name="Nataraja K.N."/>
            <person name="Reddy Y.A.N."/>
            <person name="Phadnis S."/>
            <person name="Ravikumar R.L."/>
            <person name="Schlapbach R."/>
            <person name="Sreeman S.M."/>
            <person name="Shimizu K.K."/>
        </authorList>
    </citation>
    <scope>NUCLEOTIDE SEQUENCE</scope>
</reference>
<name>A0AAV5CHG8_ELECO</name>
<organism evidence="1 2">
    <name type="scientific">Eleusine coracana subsp. coracana</name>
    <dbReference type="NCBI Taxonomy" id="191504"/>
    <lineage>
        <taxon>Eukaryota</taxon>
        <taxon>Viridiplantae</taxon>
        <taxon>Streptophyta</taxon>
        <taxon>Embryophyta</taxon>
        <taxon>Tracheophyta</taxon>
        <taxon>Spermatophyta</taxon>
        <taxon>Magnoliopsida</taxon>
        <taxon>Liliopsida</taxon>
        <taxon>Poales</taxon>
        <taxon>Poaceae</taxon>
        <taxon>PACMAD clade</taxon>
        <taxon>Chloridoideae</taxon>
        <taxon>Cynodonteae</taxon>
        <taxon>Eleusininae</taxon>
        <taxon>Eleusine</taxon>
    </lineage>
</organism>
<dbReference type="Proteomes" id="UP001054889">
    <property type="component" value="Unassembled WGS sequence"/>
</dbReference>
<evidence type="ECO:0000313" key="1">
    <source>
        <dbReference type="EMBL" id="GJM97513.1"/>
    </source>
</evidence>
<reference evidence="1" key="2">
    <citation type="submission" date="2021-12" db="EMBL/GenBank/DDBJ databases">
        <title>Resequencing data analysis of finger millet.</title>
        <authorList>
            <person name="Hatakeyama M."/>
            <person name="Aluri S."/>
            <person name="Balachadran M.T."/>
            <person name="Sivarajan S.R."/>
            <person name="Poveda L."/>
            <person name="Shimizu-Inatsugi R."/>
            <person name="Schlapbach R."/>
            <person name="Sreeman S.M."/>
            <person name="Shimizu K.K."/>
        </authorList>
    </citation>
    <scope>NUCLEOTIDE SEQUENCE</scope>
</reference>
<keyword evidence="2" id="KW-1185">Reference proteome</keyword>
<dbReference type="AlphaFoldDB" id="A0AAV5CHG8"/>
<comment type="caution">
    <text evidence="1">The sequence shown here is derived from an EMBL/GenBank/DDBJ whole genome shotgun (WGS) entry which is preliminary data.</text>
</comment>
<accession>A0AAV5CHG8</accession>
<proteinExistence type="predicted"/>
<dbReference type="EMBL" id="BQKI01000007">
    <property type="protein sequence ID" value="GJM97513.1"/>
    <property type="molecule type" value="Genomic_DNA"/>
</dbReference>
<gene>
    <name evidence="1" type="primary">ga14445</name>
    <name evidence="1" type="ORF">PR202_ga14445</name>
</gene>